<keyword evidence="2" id="KW-1185">Reference proteome</keyword>
<evidence type="ECO:0000313" key="1">
    <source>
        <dbReference type="EMBL" id="EMR69504.1"/>
    </source>
</evidence>
<dbReference type="Proteomes" id="UP000012174">
    <property type="component" value="Unassembled WGS sequence"/>
</dbReference>
<proteinExistence type="predicted"/>
<name>M7SSK3_EUTLA</name>
<dbReference type="HOGENOM" id="CLU_1731461_0_0_1"/>
<evidence type="ECO:0000313" key="2">
    <source>
        <dbReference type="Proteomes" id="UP000012174"/>
    </source>
</evidence>
<dbReference type="AlphaFoldDB" id="M7SSK3"/>
<accession>M7SSK3</accession>
<gene>
    <name evidence="1" type="ORF">UCREL1_3473</name>
</gene>
<protein>
    <submittedName>
        <fullName evidence="1">Uncharacterized protein</fullName>
    </submittedName>
</protein>
<dbReference type="EMBL" id="KB706069">
    <property type="protein sequence ID" value="EMR69504.1"/>
    <property type="molecule type" value="Genomic_DNA"/>
</dbReference>
<organism evidence="1 2">
    <name type="scientific">Eutypa lata (strain UCR-EL1)</name>
    <name type="common">Grapevine dieback disease fungus</name>
    <name type="synonym">Eutypa armeniacae</name>
    <dbReference type="NCBI Taxonomy" id="1287681"/>
    <lineage>
        <taxon>Eukaryota</taxon>
        <taxon>Fungi</taxon>
        <taxon>Dikarya</taxon>
        <taxon>Ascomycota</taxon>
        <taxon>Pezizomycotina</taxon>
        <taxon>Sordariomycetes</taxon>
        <taxon>Xylariomycetidae</taxon>
        <taxon>Xylariales</taxon>
        <taxon>Diatrypaceae</taxon>
        <taxon>Eutypa</taxon>
    </lineage>
</organism>
<dbReference type="KEGG" id="ela:UCREL1_3473"/>
<reference evidence="2" key="1">
    <citation type="journal article" date="2013" name="Genome Announc.">
        <title>Draft genome sequence of the grapevine dieback fungus Eutypa lata UCR-EL1.</title>
        <authorList>
            <person name="Blanco-Ulate B."/>
            <person name="Rolshausen P.E."/>
            <person name="Cantu D."/>
        </authorList>
    </citation>
    <scope>NUCLEOTIDE SEQUENCE [LARGE SCALE GENOMIC DNA]</scope>
    <source>
        <strain evidence="2">UCR-EL1</strain>
    </source>
</reference>
<sequence>MTPLPYMSHPVPHPKLTVNREVYDVAVGTTQAFRRTVAFTYDVTRELDLDLLREHSLGRDSMPLFVDWEEDLIWATPNIAAGFLKTLAFFSGYSWTGNIQKLVVYFDLLDICNFQTQEREFLEKILERMEVFRSLKEFYIVCRVGRETSIL</sequence>